<evidence type="ECO:0000259" key="1">
    <source>
        <dbReference type="Pfam" id="PF24626"/>
    </source>
</evidence>
<evidence type="ECO:0000313" key="2">
    <source>
        <dbReference type="Proteomes" id="UP000818029"/>
    </source>
</evidence>
<keyword evidence="2" id="KW-1185">Reference proteome</keyword>
<feature type="domain" description="Tf2-1-like SH3-like" evidence="1">
    <location>
        <begin position="32"/>
        <end position="87"/>
    </location>
</feature>
<dbReference type="AlphaFoldDB" id="A0A1U8JKM6"/>
<gene>
    <name evidence="3" type="primary">LOC107908086</name>
</gene>
<name>A0A1U8JKM6_GOSHI</name>
<sequence>MDIVSRLPVTPTKKDYVWVIVERYLPLAEVSQWKKVLRFCRKGKLSPRFIRPYCILKCVGPVVYQLELPPELDHIHAVFHVLMLRRYCSDPTHVVFVEEIEVRLDLTFEEELVQILERDVKVFWKSLYS</sequence>
<accession>A0A1U8JKM6</accession>
<reference evidence="3" key="2">
    <citation type="submission" date="2025-08" db="UniProtKB">
        <authorList>
            <consortium name="RefSeq"/>
        </authorList>
    </citation>
    <scope>IDENTIFICATION</scope>
</reference>
<dbReference type="PANTHER" id="PTHR46148:SF44">
    <property type="entry name" value="GAG-POL POLYPROTEIN"/>
    <property type="match status" value="1"/>
</dbReference>
<dbReference type="PaxDb" id="3635-A0A1U8JKM6"/>
<dbReference type="InterPro" id="IPR056924">
    <property type="entry name" value="SH3_Tf2-1"/>
</dbReference>
<dbReference type="RefSeq" id="XP_016690845.1">
    <property type="nucleotide sequence ID" value="XM_016835356.1"/>
</dbReference>
<reference evidence="2" key="1">
    <citation type="journal article" date="2020" name="Nat. Genet.">
        <title>Genomic diversifications of five Gossypium allopolyploid species and their impact on cotton improvement.</title>
        <authorList>
            <person name="Chen Z.J."/>
            <person name="Sreedasyam A."/>
            <person name="Ando A."/>
            <person name="Song Q."/>
            <person name="De Santiago L.M."/>
            <person name="Hulse-Kemp A.M."/>
            <person name="Ding M."/>
            <person name="Ye W."/>
            <person name="Kirkbride R.C."/>
            <person name="Jenkins J."/>
            <person name="Plott C."/>
            <person name="Lovell J."/>
            <person name="Lin Y.M."/>
            <person name="Vaughn R."/>
            <person name="Liu B."/>
            <person name="Simpson S."/>
            <person name="Scheffler B.E."/>
            <person name="Wen L."/>
            <person name="Saski C.A."/>
            <person name="Grover C.E."/>
            <person name="Hu G."/>
            <person name="Conover J.L."/>
            <person name="Carlson J.W."/>
            <person name="Shu S."/>
            <person name="Boston L.B."/>
            <person name="Williams M."/>
            <person name="Peterson D.G."/>
            <person name="McGee K."/>
            <person name="Jones D.C."/>
            <person name="Wendel J.F."/>
            <person name="Stelly D.M."/>
            <person name="Grimwood J."/>
            <person name="Schmutz J."/>
        </authorList>
    </citation>
    <scope>NUCLEOTIDE SEQUENCE [LARGE SCALE GENOMIC DNA]</scope>
    <source>
        <strain evidence="2">cv. TM-1</strain>
    </source>
</reference>
<dbReference type="PANTHER" id="PTHR46148">
    <property type="entry name" value="CHROMO DOMAIN-CONTAINING PROTEIN"/>
    <property type="match status" value="1"/>
</dbReference>
<organism evidence="2 3">
    <name type="scientific">Gossypium hirsutum</name>
    <name type="common">Upland cotton</name>
    <name type="synonym">Gossypium mexicanum</name>
    <dbReference type="NCBI Taxonomy" id="3635"/>
    <lineage>
        <taxon>Eukaryota</taxon>
        <taxon>Viridiplantae</taxon>
        <taxon>Streptophyta</taxon>
        <taxon>Embryophyta</taxon>
        <taxon>Tracheophyta</taxon>
        <taxon>Spermatophyta</taxon>
        <taxon>Magnoliopsida</taxon>
        <taxon>eudicotyledons</taxon>
        <taxon>Gunneridae</taxon>
        <taxon>Pentapetalae</taxon>
        <taxon>rosids</taxon>
        <taxon>malvids</taxon>
        <taxon>Malvales</taxon>
        <taxon>Malvaceae</taxon>
        <taxon>Malvoideae</taxon>
        <taxon>Gossypium</taxon>
    </lineage>
</organism>
<evidence type="ECO:0000313" key="3">
    <source>
        <dbReference type="RefSeq" id="XP_016690845.1"/>
    </source>
</evidence>
<dbReference type="Proteomes" id="UP000818029">
    <property type="component" value="Chromosome D02"/>
</dbReference>
<dbReference type="GeneID" id="107908086"/>
<dbReference type="Pfam" id="PF24626">
    <property type="entry name" value="SH3_Tf2-1"/>
    <property type="match status" value="1"/>
</dbReference>
<dbReference type="KEGG" id="ghi:107908086"/>
<proteinExistence type="predicted"/>
<protein>
    <recommendedName>
        <fullName evidence="1">Tf2-1-like SH3-like domain-containing protein</fullName>
    </recommendedName>
</protein>